<dbReference type="EMBL" id="CM004482">
    <property type="protein sequence ID" value="OCT64365.1"/>
    <property type="molecule type" value="Genomic_DNA"/>
</dbReference>
<evidence type="ECO:0000313" key="1">
    <source>
        <dbReference type="EMBL" id="OCT64365.1"/>
    </source>
</evidence>
<protein>
    <submittedName>
        <fullName evidence="1">Uncharacterized protein</fullName>
    </submittedName>
</protein>
<gene>
    <name evidence="1" type="ORF">XELAEV_18045468mg</name>
</gene>
<dbReference type="Proteomes" id="UP000694892">
    <property type="component" value="Chromosome 9_10L"/>
</dbReference>
<dbReference type="AlphaFoldDB" id="A0A974C1J4"/>
<proteinExistence type="predicted"/>
<organism evidence="1 2">
    <name type="scientific">Xenopus laevis</name>
    <name type="common">African clawed frog</name>
    <dbReference type="NCBI Taxonomy" id="8355"/>
    <lineage>
        <taxon>Eukaryota</taxon>
        <taxon>Metazoa</taxon>
        <taxon>Chordata</taxon>
        <taxon>Craniata</taxon>
        <taxon>Vertebrata</taxon>
        <taxon>Euteleostomi</taxon>
        <taxon>Amphibia</taxon>
        <taxon>Batrachia</taxon>
        <taxon>Anura</taxon>
        <taxon>Pipoidea</taxon>
        <taxon>Pipidae</taxon>
        <taxon>Xenopodinae</taxon>
        <taxon>Xenopus</taxon>
        <taxon>Xenopus</taxon>
    </lineage>
</organism>
<name>A0A974C1J4_XENLA</name>
<sequence>MQYGGSLQRVSCMFGSIASQTVPWSRSYSVLDWASWRSWCQIDVDLVNDLDVLLLYDGIRADGNCPWLGLTGTSYCGRPNTWSHLSSLGPSGAAKTQSRGSVMFILLLSLGNDDQLFSATVLNL</sequence>
<evidence type="ECO:0000313" key="2">
    <source>
        <dbReference type="Proteomes" id="UP000694892"/>
    </source>
</evidence>
<reference evidence="2" key="1">
    <citation type="journal article" date="2016" name="Nature">
        <title>Genome evolution in the allotetraploid frog Xenopus laevis.</title>
        <authorList>
            <person name="Session A.M."/>
            <person name="Uno Y."/>
            <person name="Kwon T."/>
            <person name="Chapman J.A."/>
            <person name="Toyoda A."/>
            <person name="Takahashi S."/>
            <person name="Fukui A."/>
            <person name="Hikosaka A."/>
            <person name="Suzuki A."/>
            <person name="Kondo M."/>
            <person name="van Heeringen S.J."/>
            <person name="Quigley I."/>
            <person name="Heinz S."/>
            <person name="Ogino H."/>
            <person name="Ochi H."/>
            <person name="Hellsten U."/>
            <person name="Lyons J.B."/>
            <person name="Simakov O."/>
            <person name="Putnam N."/>
            <person name="Stites J."/>
            <person name="Kuroki Y."/>
            <person name="Tanaka T."/>
            <person name="Michiue T."/>
            <person name="Watanabe M."/>
            <person name="Bogdanovic O."/>
            <person name="Lister R."/>
            <person name="Georgiou G."/>
            <person name="Paranjpe S.S."/>
            <person name="van Kruijsbergen I."/>
            <person name="Shu S."/>
            <person name="Carlson J."/>
            <person name="Kinoshita T."/>
            <person name="Ohta Y."/>
            <person name="Mawaribuchi S."/>
            <person name="Jenkins J."/>
            <person name="Grimwood J."/>
            <person name="Schmutz J."/>
            <person name="Mitros T."/>
            <person name="Mozaffari S.V."/>
            <person name="Suzuki Y."/>
            <person name="Haramoto Y."/>
            <person name="Yamamoto T.S."/>
            <person name="Takagi C."/>
            <person name="Heald R."/>
            <person name="Miller K."/>
            <person name="Haudenschild C."/>
            <person name="Kitzman J."/>
            <person name="Nakayama T."/>
            <person name="Izutsu Y."/>
            <person name="Robert J."/>
            <person name="Fortriede J."/>
            <person name="Burns K."/>
            <person name="Lotay V."/>
            <person name="Karimi K."/>
            <person name="Yasuoka Y."/>
            <person name="Dichmann D.S."/>
            <person name="Flajnik M.F."/>
            <person name="Houston D.W."/>
            <person name="Shendure J."/>
            <person name="DuPasquier L."/>
            <person name="Vize P.D."/>
            <person name="Zorn A.M."/>
            <person name="Ito M."/>
            <person name="Marcotte E.M."/>
            <person name="Wallingford J.B."/>
            <person name="Ito Y."/>
            <person name="Asashima M."/>
            <person name="Ueno N."/>
            <person name="Matsuda Y."/>
            <person name="Veenstra G.J."/>
            <person name="Fujiyama A."/>
            <person name="Harland R.M."/>
            <person name="Taira M."/>
            <person name="Rokhsar D.S."/>
        </authorList>
    </citation>
    <scope>NUCLEOTIDE SEQUENCE [LARGE SCALE GENOMIC DNA]</scope>
    <source>
        <strain evidence="2">J</strain>
    </source>
</reference>
<accession>A0A974C1J4</accession>